<dbReference type="Pfam" id="PF22725">
    <property type="entry name" value="GFO_IDH_MocA_C3"/>
    <property type="match status" value="1"/>
</dbReference>
<dbReference type="InterPro" id="IPR036291">
    <property type="entry name" value="NAD(P)-bd_dom_sf"/>
</dbReference>
<dbReference type="SUPFAM" id="SSF51735">
    <property type="entry name" value="NAD(P)-binding Rossmann-fold domains"/>
    <property type="match status" value="1"/>
</dbReference>
<protein>
    <submittedName>
        <fullName evidence="3">Gfo/Idh/MocA family oxidoreductase</fullName>
    </submittedName>
</protein>
<dbReference type="EMBL" id="CP102453">
    <property type="protein sequence ID" value="UUX34413.1"/>
    <property type="molecule type" value="Genomic_DNA"/>
</dbReference>
<proteinExistence type="predicted"/>
<dbReference type="InterPro" id="IPR052515">
    <property type="entry name" value="Gfo/Idh/MocA_Oxidoreductase"/>
</dbReference>
<evidence type="ECO:0000259" key="2">
    <source>
        <dbReference type="Pfam" id="PF22725"/>
    </source>
</evidence>
<dbReference type="SUPFAM" id="SSF55347">
    <property type="entry name" value="Glyceraldehyde-3-phosphate dehydrogenase-like, C-terminal domain"/>
    <property type="match status" value="1"/>
</dbReference>
<name>A0ABY5P7I8_9LACT</name>
<reference evidence="3 4" key="1">
    <citation type="submission" date="2022-08" db="EMBL/GenBank/DDBJ databases">
        <title>Aerococcaceae sp. nov isolated from spoiled eye mask.</title>
        <authorList>
            <person name="Zhou G."/>
            <person name="Xie X.-B."/>
            <person name="Shi Q.-S."/>
            <person name="Wang Y.-S."/>
            <person name="Wen X."/>
            <person name="Peng H."/>
            <person name="Yang X.-J."/>
            <person name="Tao H.-B."/>
            <person name="Huang X.-M."/>
        </authorList>
    </citation>
    <scope>NUCLEOTIDE SEQUENCE [LARGE SCALE GENOMIC DNA]</scope>
    <source>
        <strain evidence="4">DM20194951</strain>
    </source>
</reference>
<dbReference type="Gene3D" id="3.30.360.10">
    <property type="entry name" value="Dihydrodipicolinate Reductase, domain 2"/>
    <property type="match status" value="1"/>
</dbReference>
<organism evidence="3 4">
    <name type="scientific">Fundicoccus culcitae</name>
    <dbReference type="NCBI Taxonomy" id="2969821"/>
    <lineage>
        <taxon>Bacteria</taxon>
        <taxon>Bacillati</taxon>
        <taxon>Bacillota</taxon>
        <taxon>Bacilli</taxon>
        <taxon>Lactobacillales</taxon>
        <taxon>Aerococcaceae</taxon>
        <taxon>Fundicoccus</taxon>
    </lineage>
</organism>
<gene>
    <name evidence="3" type="ORF">NRE15_01835</name>
</gene>
<dbReference type="InterPro" id="IPR055170">
    <property type="entry name" value="GFO_IDH_MocA-like_dom"/>
</dbReference>
<dbReference type="PANTHER" id="PTHR43249">
    <property type="entry name" value="UDP-N-ACETYL-2-AMINO-2-DEOXY-D-GLUCURONATE OXIDASE"/>
    <property type="match status" value="1"/>
</dbReference>
<dbReference type="InterPro" id="IPR000683">
    <property type="entry name" value="Gfo/Idh/MocA-like_OxRdtase_N"/>
</dbReference>
<dbReference type="Gene3D" id="3.40.50.720">
    <property type="entry name" value="NAD(P)-binding Rossmann-like Domain"/>
    <property type="match status" value="1"/>
</dbReference>
<evidence type="ECO:0000259" key="1">
    <source>
        <dbReference type="Pfam" id="PF01408"/>
    </source>
</evidence>
<dbReference type="PANTHER" id="PTHR43249:SF1">
    <property type="entry name" value="D-GLUCOSIDE 3-DEHYDROGENASE"/>
    <property type="match status" value="1"/>
</dbReference>
<dbReference type="RefSeq" id="WP_313793916.1">
    <property type="nucleotide sequence ID" value="NZ_CP102453.1"/>
</dbReference>
<feature type="domain" description="GFO/IDH/MocA-like oxidoreductase" evidence="2">
    <location>
        <begin position="127"/>
        <end position="246"/>
    </location>
</feature>
<keyword evidence="4" id="KW-1185">Reference proteome</keyword>
<sequence>MLKVAIIGLGDVSAIHYLGIQYSQTGQLVAVCDKNDALKNKYPNIPFYTDIETMLQTESLDVVHVCLPHYLHYTVTKLCLSYGVHVLQEKPLALSYKEGLALKDIVDNRSPKVAICFQNRNNPTFIQLMEELAKRETGDILAVKALVAWHRGSDYYQTKPWRAQWETAGGGTIINQAVHTLDLMQLIGGSLQSCLASLSNIGEAQIEVEDTAVATFGFNNECQGFYMSTNAYAFNSSVQIEVVTEAAIFILINNALIKHVEGEAPIILARDVPMEGSKSYYGASHGTLIRAFYEAIIHDTDDYIHVEDALPSMLMIDAMKQSSLENRQIKMEEIIHG</sequence>
<feature type="domain" description="Gfo/Idh/MocA-like oxidoreductase N-terminal" evidence="1">
    <location>
        <begin position="2"/>
        <end position="113"/>
    </location>
</feature>
<accession>A0ABY5P7I8</accession>
<evidence type="ECO:0000313" key="3">
    <source>
        <dbReference type="EMBL" id="UUX34413.1"/>
    </source>
</evidence>
<dbReference type="Pfam" id="PF01408">
    <property type="entry name" value="GFO_IDH_MocA"/>
    <property type="match status" value="1"/>
</dbReference>
<dbReference type="Proteomes" id="UP001315967">
    <property type="component" value="Chromosome"/>
</dbReference>
<evidence type="ECO:0000313" key="4">
    <source>
        <dbReference type="Proteomes" id="UP001315967"/>
    </source>
</evidence>